<comment type="caution">
    <text evidence="1">The sequence shown here is derived from an EMBL/GenBank/DDBJ whole genome shotgun (WGS) entry which is preliminary data.</text>
</comment>
<organism evidence="1 2">
    <name type="scientific">Sphingobacterium ginsenosidimutans</name>
    <dbReference type="NCBI Taxonomy" id="687845"/>
    <lineage>
        <taxon>Bacteria</taxon>
        <taxon>Pseudomonadati</taxon>
        <taxon>Bacteroidota</taxon>
        <taxon>Sphingobacteriia</taxon>
        <taxon>Sphingobacteriales</taxon>
        <taxon>Sphingobacteriaceae</taxon>
        <taxon>Sphingobacterium</taxon>
    </lineage>
</organism>
<reference evidence="2" key="1">
    <citation type="journal article" date="2019" name="Int. J. Syst. Evol. Microbiol.">
        <title>The Global Catalogue of Microorganisms (GCM) 10K type strain sequencing project: providing services to taxonomists for standard genome sequencing and annotation.</title>
        <authorList>
            <consortium name="The Broad Institute Genomics Platform"/>
            <consortium name="The Broad Institute Genome Sequencing Center for Infectious Disease"/>
            <person name="Wu L."/>
            <person name="Ma J."/>
        </authorList>
    </citation>
    <scope>NUCLEOTIDE SEQUENCE [LARGE SCALE GENOMIC DNA]</scope>
    <source>
        <strain evidence="2">JCM 16722</strain>
    </source>
</reference>
<protein>
    <recommendedName>
        <fullName evidence="3">Right handed beta helix domain-containing protein</fullName>
    </recommendedName>
</protein>
<keyword evidence="2" id="KW-1185">Reference proteome</keyword>
<dbReference type="InterPro" id="IPR011050">
    <property type="entry name" value="Pectin_lyase_fold/virulence"/>
</dbReference>
<evidence type="ECO:0000313" key="2">
    <source>
        <dbReference type="Proteomes" id="UP001500167"/>
    </source>
</evidence>
<gene>
    <name evidence="1" type="ORF">GCM10022218_34960</name>
</gene>
<proteinExistence type="predicted"/>
<sequence>MANQFLIKETMAAMTTLSTAEINALEIGTYEGVQLLGYYEKGDTPAPIIYYLAPLTPDPGPDDGGSVIAVSGIKLIHKFPEKVDVGYFGAYKAGNVTQIIQKVIDNYKSVVISKDCLINPVDSNYPASKFGGGIKLRTNSTLSFINQATLKMEPTAADAYTFISCVNVSNVSIYAPKIIGDVGEHLNILGEDGYGIYIVDCENINVYEGYISKCWGDGYYVGSDSKGTKGGGLFNCIADDNRRQGLSIVSWEEGVVNGGAYINTGETLFKAPGYGIDIEPNAKGTDIINVTLTNVTTRNNKKGGLQLVPGFLTDAKYINPSYNVKITNYTSVDDGTSGAIRFANPPLEANGMRPSEKIYGAIFIQGVTILNSKERSIDFARWFEGSPKVVLRDIYIENCNQDHIVSTNESQCAVVAYIDPAQSLQLGHGEVSIENITIVDNRTTKWMLVPIWLYCGTSQSIDNFYIKNINTYGQKSVSNGEIIISKTNGFKNEYAVKKYRSFSSDLDIVSGSFNGIVLSSTVDNVFTLPLANNSVGLEYEFENPNAIVSQIRVKSGDSIGNSVNNAATSLVLRTNRDRIRVRSVGRNKWEIVEQFGTITTNGFLSGFKNKNLTRYSATIPSISGEQGDEVYNSTNIIGQPLGWKYIGSNWIPFGVIGMLQAIPSADSALVPSVTYAQSEAQSVLNELRDLKTKLKAAKILAD</sequence>
<dbReference type="SUPFAM" id="SSF51126">
    <property type="entry name" value="Pectin lyase-like"/>
    <property type="match status" value="1"/>
</dbReference>
<dbReference type="Proteomes" id="UP001500167">
    <property type="component" value="Unassembled WGS sequence"/>
</dbReference>
<name>A0ABP8A9Y6_9SPHI</name>
<dbReference type="RefSeq" id="WP_346087189.1">
    <property type="nucleotide sequence ID" value="NZ_BAAAZK010000007.1"/>
</dbReference>
<evidence type="ECO:0008006" key="3">
    <source>
        <dbReference type="Google" id="ProtNLM"/>
    </source>
</evidence>
<dbReference type="EMBL" id="BAAAZK010000007">
    <property type="protein sequence ID" value="GAA4180558.1"/>
    <property type="molecule type" value="Genomic_DNA"/>
</dbReference>
<evidence type="ECO:0000313" key="1">
    <source>
        <dbReference type="EMBL" id="GAA4180558.1"/>
    </source>
</evidence>
<accession>A0ABP8A9Y6</accession>